<sequence length="437" mass="45917">MSTADAEPHRPPLSSFWRDLPREGRLLLSVVAFQFIGTGLVLPFWVVYLHEIRGFSLDTVGLLMALLSLAGFLVLGPGGVVIDRIGARKTMIAALLSAFTGQLIMAFATTVPVAAFGLTLVGASFGLAWPASQSMVATIVPSRIRPRYFGMNFALLNLGVGVGGIIGGFVADVSRPVTFQVMYLVEAASYLPALVLLLGPLRHVGGPHRGEVHEHAHADAAGVSYLALLRRPAVLSLTLLSFAAAFVGYAQLNAGMPAYARAVSEVSTRALGWAFAANTLVIVLLQLLVLRHMEGRRRTRVVVAMALMWAVSWLLLSASSWIPGTLGASLLVAACASVFALGETLLQPTVPAMVNDLAPDHLRGRYNAISSAGFQAASVTGPPVAGLLIDRGLGAAWIGMLLVGVLVVIVVSVLWVEPQLPAAANGLEPSADVGDNV</sequence>
<keyword evidence="2" id="KW-0813">Transport</keyword>
<dbReference type="GO" id="GO:0005886">
    <property type="term" value="C:plasma membrane"/>
    <property type="evidence" value="ECO:0007669"/>
    <property type="project" value="UniProtKB-SubCell"/>
</dbReference>
<evidence type="ECO:0000256" key="1">
    <source>
        <dbReference type="ARBA" id="ARBA00004651"/>
    </source>
</evidence>
<feature type="transmembrane region" description="Helical" evidence="7">
    <location>
        <begin position="153"/>
        <end position="171"/>
    </location>
</feature>
<dbReference type="EMBL" id="SDPQ02000003">
    <property type="protein sequence ID" value="KAA1395441.1"/>
    <property type="molecule type" value="Genomic_DNA"/>
</dbReference>
<feature type="transmembrane region" description="Helical" evidence="7">
    <location>
        <begin position="26"/>
        <end position="48"/>
    </location>
</feature>
<dbReference type="InterPro" id="IPR020846">
    <property type="entry name" value="MFS_dom"/>
</dbReference>
<protein>
    <submittedName>
        <fullName evidence="9">MFS transporter</fullName>
    </submittedName>
</protein>
<feature type="transmembrane region" description="Helical" evidence="7">
    <location>
        <begin position="301"/>
        <end position="322"/>
    </location>
</feature>
<name>A0A5M4FAS7_9ACTN</name>
<dbReference type="Proteomes" id="UP000380867">
    <property type="component" value="Unassembled WGS sequence"/>
</dbReference>
<keyword evidence="10" id="KW-1185">Reference proteome</keyword>
<evidence type="ECO:0000256" key="4">
    <source>
        <dbReference type="ARBA" id="ARBA00022692"/>
    </source>
</evidence>
<dbReference type="Gene3D" id="1.20.1250.20">
    <property type="entry name" value="MFS general substrate transporter like domains"/>
    <property type="match status" value="1"/>
</dbReference>
<feature type="transmembrane region" description="Helical" evidence="7">
    <location>
        <begin position="177"/>
        <end position="199"/>
    </location>
</feature>
<feature type="transmembrane region" description="Helical" evidence="7">
    <location>
        <begin position="60"/>
        <end position="82"/>
    </location>
</feature>
<proteinExistence type="predicted"/>
<dbReference type="PANTHER" id="PTHR23517:SF2">
    <property type="entry name" value="MULTIDRUG RESISTANCE PROTEIN MDTH"/>
    <property type="match status" value="1"/>
</dbReference>
<comment type="caution">
    <text evidence="9">The sequence shown here is derived from an EMBL/GenBank/DDBJ whole genome shotgun (WGS) entry which is preliminary data.</text>
</comment>
<accession>A0A5M4FAS7</accession>
<feature type="transmembrane region" description="Helical" evidence="7">
    <location>
        <begin position="114"/>
        <end position="132"/>
    </location>
</feature>
<dbReference type="InterPro" id="IPR011701">
    <property type="entry name" value="MFS"/>
</dbReference>
<evidence type="ECO:0000256" key="2">
    <source>
        <dbReference type="ARBA" id="ARBA00022448"/>
    </source>
</evidence>
<dbReference type="Pfam" id="PF07690">
    <property type="entry name" value="MFS_1"/>
    <property type="match status" value="1"/>
</dbReference>
<dbReference type="PROSITE" id="PS50850">
    <property type="entry name" value="MFS"/>
    <property type="match status" value="1"/>
</dbReference>
<evidence type="ECO:0000259" key="8">
    <source>
        <dbReference type="PROSITE" id="PS50850"/>
    </source>
</evidence>
<keyword evidence="4 7" id="KW-0812">Transmembrane</keyword>
<keyword evidence="3" id="KW-1003">Cell membrane</keyword>
<evidence type="ECO:0000256" key="7">
    <source>
        <dbReference type="SAM" id="Phobius"/>
    </source>
</evidence>
<evidence type="ECO:0000313" key="9">
    <source>
        <dbReference type="EMBL" id="KAA1395441.1"/>
    </source>
</evidence>
<dbReference type="AlphaFoldDB" id="A0A5M4FAS7"/>
<dbReference type="InterPro" id="IPR001958">
    <property type="entry name" value="Tet-R_TetA/multi-R_MdtG-like"/>
</dbReference>
<organism evidence="9 10">
    <name type="scientific">Aeromicrobium ginsengisoli</name>
    <dbReference type="NCBI Taxonomy" id="363867"/>
    <lineage>
        <taxon>Bacteria</taxon>
        <taxon>Bacillati</taxon>
        <taxon>Actinomycetota</taxon>
        <taxon>Actinomycetes</taxon>
        <taxon>Propionibacteriales</taxon>
        <taxon>Nocardioidaceae</taxon>
        <taxon>Aeromicrobium</taxon>
    </lineage>
</organism>
<feature type="domain" description="Major facilitator superfamily (MFS) profile" evidence="8">
    <location>
        <begin position="1"/>
        <end position="421"/>
    </location>
</feature>
<evidence type="ECO:0000256" key="6">
    <source>
        <dbReference type="ARBA" id="ARBA00023136"/>
    </source>
</evidence>
<feature type="transmembrane region" description="Helical" evidence="7">
    <location>
        <begin position="233"/>
        <end position="250"/>
    </location>
</feature>
<gene>
    <name evidence="9" type="ORF">ESP70_014890</name>
</gene>
<dbReference type="InterPro" id="IPR036259">
    <property type="entry name" value="MFS_trans_sf"/>
</dbReference>
<dbReference type="PANTHER" id="PTHR23517">
    <property type="entry name" value="RESISTANCE PROTEIN MDTM, PUTATIVE-RELATED-RELATED"/>
    <property type="match status" value="1"/>
</dbReference>
<keyword evidence="5 7" id="KW-1133">Transmembrane helix</keyword>
<feature type="transmembrane region" description="Helical" evidence="7">
    <location>
        <begin position="395"/>
        <end position="416"/>
    </location>
</feature>
<feature type="transmembrane region" description="Helical" evidence="7">
    <location>
        <begin position="91"/>
        <end position="108"/>
    </location>
</feature>
<dbReference type="RefSeq" id="WP_149690106.1">
    <property type="nucleotide sequence ID" value="NZ_SDPQ02000003.1"/>
</dbReference>
<evidence type="ECO:0000256" key="5">
    <source>
        <dbReference type="ARBA" id="ARBA00022989"/>
    </source>
</evidence>
<dbReference type="PRINTS" id="PR01035">
    <property type="entry name" value="TCRTETA"/>
</dbReference>
<dbReference type="InterPro" id="IPR050171">
    <property type="entry name" value="MFS_Transporters"/>
</dbReference>
<evidence type="ECO:0000256" key="3">
    <source>
        <dbReference type="ARBA" id="ARBA00022475"/>
    </source>
</evidence>
<dbReference type="GO" id="GO:0022857">
    <property type="term" value="F:transmembrane transporter activity"/>
    <property type="evidence" value="ECO:0007669"/>
    <property type="project" value="InterPro"/>
</dbReference>
<dbReference type="SUPFAM" id="SSF103473">
    <property type="entry name" value="MFS general substrate transporter"/>
    <property type="match status" value="1"/>
</dbReference>
<dbReference type="OrthoDB" id="5379144at2"/>
<feature type="transmembrane region" description="Helical" evidence="7">
    <location>
        <begin position="270"/>
        <end position="289"/>
    </location>
</feature>
<keyword evidence="6 7" id="KW-0472">Membrane</keyword>
<comment type="subcellular location">
    <subcellularLocation>
        <location evidence="1">Cell membrane</location>
        <topology evidence="1">Multi-pass membrane protein</topology>
    </subcellularLocation>
</comment>
<reference evidence="9" key="1">
    <citation type="submission" date="2019-09" db="EMBL/GenBank/DDBJ databases">
        <authorList>
            <person name="Li J."/>
        </authorList>
    </citation>
    <scope>NUCLEOTIDE SEQUENCE [LARGE SCALE GENOMIC DNA]</scope>
    <source>
        <strain evidence="9">JCM 14732</strain>
    </source>
</reference>
<evidence type="ECO:0000313" key="10">
    <source>
        <dbReference type="Proteomes" id="UP000380867"/>
    </source>
</evidence>